<dbReference type="Pfam" id="PF01593">
    <property type="entry name" value="Amino_oxidase"/>
    <property type="match status" value="2"/>
</dbReference>
<dbReference type="GO" id="GO:1903602">
    <property type="term" value="P:thermospermine catabolic process"/>
    <property type="evidence" value="ECO:0007669"/>
    <property type="project" value="UniProtKB-ARBA"/>
</dbReference>
<dbReference type="PANTHER" id="PTHR10742:SF260">
    <property type="entry name" value="PROTEIN FLOWERING LOCUS D"/>
    <property type="match status" value="1"/>
</dbReference>
<gene>
    <name evidence="3" type="ORF">GUJ93_ZPchr0004g39288</name>
</gene>
<proteinExistence type="inferred from homology"/>
<dbReference type="GO" id="GO:0046208">
    <property type="term" value="P:spermine catabolic process"/>
    <property type="evidence" value="ECO:0007669"/>
    <property type="project" value="UniProtKB-ARBA"/>
</dbReference>
<keyword evidence="4" id="KW-1185">Reference proteome</keyword>
<evidence type="ECO:0000256" key="1">
    <source>
        <dbReference type="ARBA" id="ARBA00005995"/>
    </source>
</evidence>
<accession>A0A8J5S1Q0</accession>
<dbReference type="OrthoDB" id="2219495at2759"/>
<dbReference type="AlphaFoldDB" id="A0A8J5S1Q0"/>
<reference evidence="3" key="2">
    <citation type="submission" date="2021-02" db="EMBL/GenBank/DDBJ databases">
        <authorList>
            <person name="Kimball J.A."/>
            <person name="Haas M.W."/>
            <person name="Macchietto M."/>
            <person name="Kono T."/>
            <person name="Duquette J."/>
            <person name="Shao M."/>
        </authorList>
    </citation>
    <scope>NUCLEOTIDE SEQUENCE</scope>
    <source>
        <tissue evidence="3">Fresh leaf tissue</tissue>
    </source>
</reference>
<dbReference type="EMBL" id="JAAALK010000285">
    <property type="protein sequence ID" value="KAG8065726.1"/>
    <property type="molecule type" value="Genomic_DNA"/>
</dbReference>
<dbReference type="InterPro" id="IPR002937">
    <property type="entry name" value="Amino_oxidase"/>
</dbReference>
<feature type="domain" description="Amine oxidase" evidence="2">
    <location>
        <begin position="342"/>
        <end position="427"/>
    </location>
</feature>
<comment type="similarity">
    <text evidence="1">Belongs to the flavin monoamine oxidase family.</text>
</comment>
<evidence type="ECO:0000259" key="2">
    <source>
        <dbReference type="Pfam" id="PF01593"/>
    </source>
</evidence>
<comment type="caution">
    <text evidence="3">The sequence shown here is derived from an EMBL/GenBank/DDBJ whole genome shotgun (WGS) entry which is preliminary data.</text>
</comment>
<sequence length="457" mass="49222">MTTMSGQPPPYPPLPLISSIPPNPNLAQTPIPAPTPTLVLPNPDFPHKRKCIGFRRKVPSRSPAALIVVYPSAHPPPPSSSIDDIIVINRELIVESVTALIADFPLAKETFAPLIPPHYNHLLSAAYSFLVSHSYVNFGVTSAIKEHLPKEPTRHNIVIVIGVGLTGLTTSRKLMAFEWAGWWGGGVSPVDPEIHKKVEGTFNKLLDKSSLLRASMGEVAMNVSLGAALNTLQQTDGGVSTIHRAGDELVQLAHSKSRALAENVPIVYERTVHTVRYGGDEVQVVVNGGQVNEGDMVLCTVPLGVLKNGGIKFVPELPQRKLDGIKRLGSGLLNKSQVDVESSLLMALVAGEAAHNFETTSSTDAIISVLKILRGIFEPQGIEIPDQLQSVCTTRWGTDSFSLGSYSHVAVGASGDDYDILAESVGDGMLIKQGHRHYADKTSTHDAMMDTKYRSNL</sequence>
<reference evidence="3" key="1">
    <citation type="journal article" date="2021" name="bioRxiv">
        <title>Whole Genome Assembly and Annotation of Northern Wild Rice, Zizania palustris L., Supports a Whole Genome Duplication in the Zizania Genus.</title>
        <authorList>
            <person name="Haas M."/>
            <person name="Kono T."/>
            <person name="Macchietto M."/>
            <person name="Millas R."/>
            <person name="McGilp L."/>
            <person name="Shao M."/>
            <person name="Duquette J."/>
            <person name="Hirsch C.N."/>
            <person name="Kimball J."/>
        </authorList>
    </citation>
    <scope>NUCLEOTIDE SEQUENCE</scope>
    <source>
        <tissue evidence="3">Fresh leaf tissue</tissue>
    </source>
</reference>
<dbReference type="GO" id="GO:0052901">
    <property type="term" value="F:spermine oxidase activity"/>
    <property type="evidence" value="ECO:0007669"/>
    <property type="project" value="UniProtKB-ARBA"/>
</dbReference>
<protein>
    <recommendedName>
        <fullName evidence="2">Amine oxidase domain-containing protein</fullName>
    </recommendedName>
</protein>
<name>A0A8J5S1Q0_ZIZPA</name>
<evidence type="ECO:0000313" key="4">
    <source>
        <dbReference type="Proteomes" id="UP000729402"/>
    </source>
</evidence>
<organism evidence="3 4">
    <name type="scientific">Zizania palustris</name>
    <name type="common">Northern wild rice</name>
    <dbReference type="NCBI Taxonomy" id="103762"/>
    <lineage>
        <taxon>Eukaryota</taxon>
        <taxon>Viridiplantae</taxon>
        <taxon>Streptophyta</taxon>
        <taxon>Embryophyta</taxon>
        <taxon>Tracheophyta</taxon>
        <taxon>Spermatophyta</taxon>
        <taxon>Magnoliopsida</taxon>
        <taxon>Liliopsida</taxon>
        <taxon>Poales</taxon>
        <taxon>Poaceae</taxon>
        <taxon>BOP clade</taxon>
        <taxon>Oryzoideae</taxon>
        <taxon>Oryzeae</taxon>
        <taxon>Zizaniinae</taxon>
        <taxon>Zizania</taxon>
    </lineage>
</organism>
<feature type="domain" description="Amine oxidase" evidence="2">
    <location>
        <begin position="228"/>
        <end position="340"/>
    </location>
</feature>
<dbReference type="Proteomes" id="UP000729402">
    <property type="component" value="Unassembled WGS sequence"/>
</dbReference>
<evidence type="ECO:0000313" key="3">
    <source>
        <dbReference type="EMBL" id="KAG8065726.1"/>
    </source>
</evidence>
<dbReference type="InterPro" id="IPR050281">
    <property type="entry name" value="Flavin_monoamine_oxidase"/>
</dbReference>
<dbReference type="PANTHER" id="PTHR10742">
    <property type="entry name" value="FLAVIN MONOAMINE OXIDASE"/>
    <property type="match status" value="1"/>
</dbReference>